<dbReference type="PANTHER" id="PTHR43820">
    <property type="entry name" value="HIGH-AFFINITY BRANCHED-CHAIN AMINO ACID TRANSPORT ATP-BINDING PROTEIN LIVF"/>
    <property type="match status" value="1"/>
</dbReference>
<dbReference type="InterPro" id="IPR003593">
    <property type="entry name" value="AAA+_ATPase"/>
</dbReference>
<protein>
    <submittedName>
        <fullName evidence="7">ABC transporter ATP-binding protein</fullName>
    </submittedName>
</protein>
<reference evidence="7 8" key="1">
    <citation type="journal article" date="2019" name="Nat. Microbiol.">
        <title>Mediterranean grassland soil C-N compound turnover is dependent on rainfall and depth, and is mediated by genomically divergent microorganisms.</title>
        <authorList>
            <person name="Diamond S."/>
            <person name="Andeer P.F."/>
            <person name="Li Z."/>
            <person name="Crits-Christoph A."/>
            <person name="Burstein D."/>
            <person name="Anantharaman K."/>
            <person name="Lane K.R."/>
            <person name="Thomas B.C."/>
            <person name="Pan C."/>
            <person name="Northen T.R."/>
            <person name="Banfield J.F."/>
        </authorList>
    </citation>
    <scope>NUCLEOTIDE SEQUENCE [LARGE SCALE GENOMIC DNA]</scope>
    <source>
        <strain evidence="7">NP_7</strain>
    </source>
</reference>
<dbReference type="SMART" id="SM00382">
    <property type="entry name" value="AAA"/>
    <property type="match status" value="1"/>
</dbReference>
<keyword evidence="4 7" id="KW-0067">ATP-binding</keyword>
<name>A0A537J5V3_9BACT</name>
<dbReference type="EMBL" id="VBAO01000334">
    <property type="protein sequence ID" value="TMI78897.1"/>
    <property type="molecule type" value="Genomic_DNA"/>
</dbReference>
<dbReference type="Pfam" id="PF00005">
    <property type="entry name" value="ABC_tran"/>
    <property type="match status" value="1"/>
</dbReference>
<dbReference type="PANTHER" id="PTHR43820:SF4">
    <property type="entry name" value="HIGH-AFFINITY BRANCHED-CHAIN AMINO ACID TRANSPORT ATP-BINDING PROTEIN LIVF"/>
    <property type="match status" value="1"/>
</dbReference>
<evidence type="ECO:0000256" key="1">
    <source>
        <dbReference type="ARBA" id="ARBA00005417"/>
    </source>
</evidence>
<dbReference type="GO" id="GO:0005524">
    <property type="term" value="F:ATP binding"/>
    <property type="evidence" value="ECO:0007669"/>
    <property type="project" value="UniProtKB-KW"/>
</dbReference>
<evidence type="ECO:0000259" key="6">
    <source>
        <dbReference type="PROSITE" id="PS50893"/>
    </source>
</evidence>
<dbReference type="Gene3D" id="3.40.50.300">
    <property type="entry name" value="P-loop containing nucleotide triphosphate hydrolases"/>
    <property type="match status" value="1"/>
</dbReference>
<evidence type="ECO:0000256" key="4">
    <source>
        <dbReference type="ARBA" id="ARBA00022840"/>
    </source>
</evidence>
<dbReference type="PROSITE" id="PS00211">
    <property type="entry name" value="ABC_TRANSPORTER_1"/>
    <property type="match status" value="1"/>
</dbReference>
<dbReference type="PROSITE" id="PS50893">
    <property type="entry name" value="ABC_TRANSPORTER_2"/>
    <property type="match status" value="1"/>
</dbReference>
<evidence type="ECO:0000256" key="5">
    <source>
        <dbReference type="ARBA" id="ARBA00022970"/>
    </source>
</evidence>
<sequence>MLDVADLRVSYAGEVPALHGVSLTVGEGEAVALVGANGAGKTTLLKALAGLVEVADGGITFRGRTITRLPADERVGLGIALVPEGRRLFGRLRVRDNLTLGTYTNKDPAHRAGRLGFVYSLFPILRERAEQRAGTLSGGEQQMLAMARALMADPKVLMLDEPSLGLMPSMVDQIMEVLQRLHREQGLTIVLVEQNVHAALETCGRGYVLQTGRVVAQGASAQLLATDLIRKSYLGI</sequence>
<dbReference type="InterPro" id="IPR017871">
    <property type="entry name" value="ABC_transporter-like_CS"/>
</dbReference>
<feature type="domain" description="ABC transporter" evidence="6">
    <location>
        <begin position="2"/>
        <end position="236"/>
    </location>
</feature>
<dbReference type="Proteomes" id="UP000320048">
    <property type="component" value="Unassembled WGS sequence"/>
</dbReference>
<dbReference type="InterPro" id="IPR052156">
    <property type="entry name" value="BCAA_Transport_ATP-bd_LivF"/>
</dbReference>
<organism evidence="7 8">
    <name type="scientific">Candidatus Segetimicrobium genomatis</name>
    <dbReference type="NCBI Taxonomy" id="2569760"/>
    <lineage>
        <taxon>Bacteria</taxon>
        <taxon>Bacillati</taxon>
        <taxon>Candidatus Sysuimicrobiota</taxon>
        <taxon>Candidatus Sysuimicrobiia</taxon>
        <taxon>Candidatus Sysuimicrobiales</taxon>
        <taxon>Candidatus Segetimicrobiaceae</taxon>
        <taxon>Candidatus Segetimicrobium</taxon>
    </lineage>
</organism>
<evidence type="ECO:0000256" key="3">
    <source>
        <dbReference type="ARBA" id="ARBA00022741"/>
    </source>
</evidence>
<evidence type="ECO:0000256" key="2">
    <source>
        <dbReference type="ARBA" id="ARBA00022448"/>
    </source>
</evidence>
<proteinExistence type="inferred from homology"/>
<keyword evidence="3" id="KW-0547">Nucleotide-binding</keyword>
<comment type="similarity">
    <text evidence="1">Belongs to the ABC transporter superfamily.</text>
</comment>
<evidence type="ECO:0000313" key="8">
    <source>
        <dbReference type="Proteomes" id="UP000320048"/>
    </source>
</evidence>
<dbReference type="AlphaFoldDB" id="A0A537J5V3"/>
<dbReference type="CDD" id="cd03224">
    <property type="entry name" value="ABC_TM1139_LivF_branched"/>
    <property type="match status" value="1"/>
</dbReference>
<dbReference type="InterPro" id="IPR027417">
    <property type="entry name" value="P-loop_NTPase"/>
</dbReference>
<keyword evidence="5" id="KW-0029">Amino-acid transport</keyword>
<dbReference type="SUPFAM" id="SSF52540">
    <property type="entry name" value="P-loop containing nucleoside triphosphate hydrolases"/>
    <property type="match status" value="1"/>
</dbReference>
<dbReference type="GO" id="GO:0015807">
    <property type="term" value="P:L-amino acid transport"/>
    <property type="evidence" value="ECO:0007669"/>
    <property type="project" value="TreeGrafter"/>
</dbReference>
<gene>
    <name evidence="7" type="ORF">E6H04_11610</name>
</gene>
<accession>A0A537J5V3</accession>
<comment type="caution">
    <text evidence="7">The sequence shown here is derived from an EMBL/GenBank/DDBJ whole genome shotgun (WGS) entry which is preliminary data.</text>
</comment>
<dbReference type="GO" id="GO:0015658">
    <property type="term" value="F:branched-chain amino acid transmembrane transporter activity"/>
    <property type="evidence" value="ECO:0007669"/>
    <property type="project" value="TreeGrafter"/>
</dbReference>
<dbReference type="InterPro" id="IPR003439">
    <property type="entry name" value="ABC_transporter-like_ATP-bd"/>
</dbReference>
<evidence type="ECO:0000313" key="7">
    <source>
        <dbReference type="EMBL" id="TMI78897.1"/>
    </source>
</evidence>
<keyword evidence="2" id="KW-0813">Transport</keyword>
<dbReference type="GO" id="GO:0016887">
    <property type="term" value="F:ATP hydrolysis activity"/>
    <property type="evidence" value="ECO:0007669"/>
    <property type="project" value="InterPro"/>
</dbReference>